<evidence type="ECO:0000259" key="2">
    <source>
        <dbReference type="Pfam" id="PF02589"/>
    </source>
</evidence>
<dbReference type="InterPro" id="IPR003741">
    <property type="entry name" value="LUD_dom"/>
</dbReference>
<name>A0A2P8HKY2_9BACI</name>
<protein>
    <recommendedName>
        <fullName evidence="1">Lactate utilization protein C</fullName>
    </recommendedName>
</protein>
<dbReference type="OrthoDB" id="9794157at2"/>
<dbReference type="InterPro" id="IPR037171">
    <property type="entry name" value="NagB/RpiA_transferase-like"/>
</dbReference>
<keyword evidence="4" id="KW-1185">Reference proteome</keyword>
<dbReference type="PANTHER" id="PTHR43682">
    <property type="entry name" value="LACTATE UTILIZATION PROTEIN C"/>
    <property type="match status" value="1"/>
</dbReference>
<comment type="function">
    <text evidence="1">Is involved in L-lactate degradation and allows cells to grow with lactate as the sole carbon source.</text>
</comment>
<dbReference type="InterPro" id="IPR022823">
    <property type="entry name" value="LutC"/>
</dbReference>
<dbReference type="InterPro" id="IPR024185">
    <property type="entry name" value="FTHF_cligase-like_sf"/>
</dbReference>
<dbReference type="SUPFAM" id="SSF100950">
    <property type="entry name" value="NagB/RpiA/CoA transferase-like"/>
    <property type="match status" value="1"/>
</dbReference>
<dbReference type="HAMAP" id="MF_02104">
    <property type="entry name" value="LutC"/>
    <property type="match status" value="1"/>
</dbReference>
<dbReference type="GO" id="GO:0006089">
    <property type="term" value="P:lactate metabolic process"/>
    <property type="evidence" value="ECO:0007669"/>
    <property type="project" value="UniProtKB-UniRule"/>
</dbReference>
<dbReference type="AlphaFoldDB" id="A0A2P8HKY2"/>
<dbReference type="RefSeq" id="WP_106588213.1">
    <property type="nucleotide sequence ID" value="NZ_PYAV01000005.1"/>
</dbReference>
<gene>
    <name evidence="1" type="primary">lutC</name>
    <name evidence="3" type="ORF">B0H94_10525</name>
</gene>
<comment type="similarity">
    <text evidence="1">Belongs to the LutC/YkgG family.</text>
</comment>
<evidence type="ECO:0000313" key="3">
    <source>
        <dbReference type="EMBL" id="PSL46875.1"/>
    </source>
</evidence>
<evidence type="ECO:0000313" key="4">
    <source>
        <dbReference type="Proteomes" id="UP000242310"/>
    </source>
</evidence>
<comment type="caution">
    <text evidence="3">The sequence shown here is derived from an EMBL/GenBank/DDBJ whole genome shotgun (WGS) entry which is preliminary data.</text>
</comment>
<dbReference type="EMBL" id="PYAV01000005">
    <property type="protein sequence ID" value="PSL46875.1"/>
    <property type="molecule type" value="Genomic_DNA"/>
</dbReference>
<proteinExistence type="inferred from homology"/>
<dbReference type="Gene3D" id="3.40.50.10420">
    <property type="entry name" value="NagB/RpiA/CoA transferase-like"/>
    <property type="match status" value="1"/>
</dbReference>
<organism evidence="3 4">
    <name type="scientific">Salsuginibacillus halophilus</name>
    <dbReference type="NCBI Taxonomy" id="517424"/>
    <lineage>
        <taxon>Bacteria</taxon>
        <taxon>Bacillati</taxon>
        <taxon>Bacillota</taxon>
        <taxon>Bacilli</taxon>
        <taxon>Bacillales</taxon>
        <taxon>Bacillaceae</taxon>
        <taxon>Salsuginibacillus</taxon>
    </lineage>
</organism>
<sequence>MMQNKEKFLNNIASNLGRERRTNGVERPKYSKQPQWDVLADASTDDLVEVLKKQCLKIHTDVKETTLEELPEVLDEVLAMYEAEKASVWDDDRFERFGLSSFIARPGVSIWGESPADEDIRISEQADVGITFADYTLAESGTVVLLNGGGKGQSVSLLPTYYIGLIPLSTIVPRMTQVTTKIHEMAQAGERVPSCINFISGPSNSADIELNLVVGVHGPVRACYILIDDR</sequence>
<evidence type="ECO:0000256" key="1">
    <source>
        <dbReference type="HAMAP-Rule" id="MF_02104"/>
    </source>
</evidence>
<dbReference type="Proteomes" id="UP000242310">
    <property type="component" value="Unassembled WGS sequence"/>
</dbReference>
<reference evidence="3 4" key="1">
    <citation type="submission" date="2018-03" db="EMBL/GenBank/DDBJ databases">
        <title>Genomic Encyclopedia of Type Strains, Phase III (KMG-III): the genomes of soil and plant-associated and newly described type strains.</title>
        <authorList>
            <person name="Whitman W."/>
        </authorList>
    </citation>
    <scope>NUCLEOTIDE SEQUENCE [LARGE SCALE GENOMIC DNA]</scope>
    <source>
        <strain evidence="3 4">CGMCC 1.07653</strain>
    </source>
</reference>
<accession>A0A2P8HKY2</accession>
<feature type="domain" description="LUD" evidence="2">
    <location>
        <begin position="49"/>
        <end position="227"/>
    </location>
</feature>
<dbReference type="PANTHER" id="PTHR43682:SF1">
    <property type="entry name" value="LACTATE UTILIZATION PROTEIN C"/>
    <property type="match status" value="1"/>
</dbReference>
<dbReference type="Pfam" id="PF02589">
    <property type="entry name" value="LUD_dom"/>
    <property type="match status" value="1"/>
</dbReference>